<sequence>MCSPGFSSDSAYQVTYIVRGSGPSSGSWNQWSTGVGDSVEGWMLVHLCRGSSLCQRLLMKMAWSGSPSSPHPRKTSVWKALSPQVLQASFNVSPELEKLFRSKRISDAIFFPPPPK</sequence>
<protein>
    <submittedName>
        <fullName evidence="1">Glutelin type-A 1</fullName>
    </submittedName>
</protein>
<dbReference type="InterPro" id="IPR011051">
    <property type="entry name" value="RmlC_Cupin_sf"/>
</dbReference>
<dbReference type="Proteomes" id="UP000283530">
    <property type="component" value="Unassembled WGS sequence"/>
</dbReference>
<dbReference type="STRING" id="337451.A0A3S3N6D0"/>
<keyword evidence="2" id="KW-1185">Reference proteome</keyword>
<gene>
    <name evidence="1" type="ORF">CKAN_01038300</name>
</gene>
<dbReference type="SUPFAM" id="SSF51182">
    <property type="entry name" value="RmlC-like cupins"/>
    <property type="match status" value="1"/>
</dbReference>
<evidence type="ECO:0000313" key="1">
    <source>
        <dbReference type="EMBL" id="RWR81691.1"/>
    </source>
</evidence>
<accession>A0A3S3N6D0</accession>
<organism evidence="1 2">
    <name type="scientific">Cinnamomum micranthum f. kanehirae</name>
    <dbReference type="NCBI Taxonomy" id="337451"/>
    <lineage>
        <taxon>Eukaryota</taxon>
        <taxon>Viridiplantae</taxon>
        <taxon>Streptophyta</taxon>
        <taxon>Embryophyta</taxon>
        <taxon>Tracheophyta</taxon>
        <taxon>Spermatophyta</taxon>
        <taxon>Magnoliopsida</taxon>
        <taxon>Magnoliidae</taxon>
        <taxon>Laurales</taxon>
        <taxon>Lauraceae</taxon>
        <taxon>Cinnamomum</taxon>
    </lineage>
</organism>
<dbReference type="EMBL" id="QPKB01000004">
    <property type="protein sequence ID" value="RWR81691.1"/>
    <property type="molecule type" value="Genomic_DNA"/>
</dbReference>
<name>A0A3S3N6D0_9MAGN</name>
<dbReference type="OrthoDB" id="336321at2759"/>
<dbReference type="AlphaFoldDB" id="A0A3S3N6D0"/>
<evidence type="ECO:0000313" key="2">
    <source>
        <dbReference type="Proteomes" id="UP000283530"/>
    </source>
</evidence>
<proteinExistence type="predicted"/>
<reference evidence="1 2" key="1">
    <citation type="journal article" date="2019" name="Nat. Plants">
        <title>Stout camphor tree genome fills gaps in understanding of flowering plant genome evolution.</title>
        <authorList>
            <person name="Chaw S.M."/>
            <person name="Liu Y.C."/>
            <person name="Wu Y.W."/>
            <person name="Wang H.Y."/>
            <person name="Lin C.I."/>
            <person name="Wu C.S."/>
            <person name="Ke H.M."/>
            <person name="Chang L.Y."/>
            <person name="Hsu C.Y."/>
            <person name="Yang H.T."/>
            <person name="Sudianto E."/>
            <person name="Hsu M.H."/>
            <person name="Wu K.P."/>
            <person name="Wang L.N."/>
            <person name="Leebens-Mack J.H."/>
            <person name="Tsai I.J."/>
        </authorList>
    </citation>
    <scope>NUCLEOTIDE SEQUENCE [LARGE SCALE GENOMIC DNA]</scope>
    <source>
        <strain evidence="2">cv. Chaw 1501</strain>
        <tissue evidence="1">Young leaves</tissue>
    </source>
</reference>
<comment type="caution">
    <text evidence="1">The sequence shown here is derived from an EMBL/GenBank/DDBJ whole genome shotgun (WGS) entry which is preliminary data.</text>
</comment>